<dbReference type="InterPro" id="IPR011043">
    <property type="entry name" value="Gal_Oxase/kelch_b-propeller"/>
</dbReference>
<keyword evidence="7" id="KW-1185">Reference proteome</keyword>
<dbReference type="InterPro" id="IPR048266">
    <property type="entry name" value="Rax2-like_second"/>
</dbReference>
<feature type="domain" description="Rax2-like second" evidence="4">
    <location>
        <begin position="230"/>
        <end position="379"/>
    </location>
</feature>
<dbReference type="Proteomes" id="UP001375240">
    <property type="component" value="Unassembled WGS sequence"/>
</dbReference>
<dbReference type="Pfam" id="PF20842">
    <property type="entry name" value="Rax2_2"/>
    <property type="match status" value="1"/>
</dbReference>
<evidence type="ECO:0000313" key="6">
    <source>
        <dbReference type="EMBL" id="KAK6340653.1"/>
    </source>
</evidence>
<evidence type="ECO:0000313" key="7">
    <source>
        <dbReference type="Proteomes" id="UP001375240"/>
    </source>
</evidence>
<keyword evidence="1" id="KW-1133">Transmembrane helix</keyword>
<accession>A0AAV9UJC3</accession>
<feature type="domain" description="Rax2-like C-terminal" evidence="3">
    <location>
        <begin position="920"/>
        <end position="1171"/>
    </location>
</feature>
<feature type="transmembrane region" description="Helical" evidence="1">
    <location>
        <begin position="1177"/>
        <end position="1207"/>
    </location>
</feature>
<comment type="caution">
    <text evidence="6">The sequence shown here is derived from an EMBL/GenBank/DDBJ whole genome shotgun (WGS) entry which is preliminary data.</text>
</comment>
<evidence type="ECO:0000256" key="2">
    <source>
        <dbReference type="SAM" id="SignalP"/>
    </source>
</evidence>
<keyword evidence="2" id="KW-0732">Signal</keyword>
<reference evidence="6 7" key="1">
    <citation type="submission" date="2019-10" db="EMBL/GenBank/DDBJ databases">
        <authorList>
            <person name="Palmer J.M."/>
        </authorList>
    </citation>
    <scope>NUCLEOTIDE SEQUENCE [LARGE SCALE GENOMIC DNA]</scope>
    <source>
        <strain evidence="6 7">TWF696</strain>
    </source>
</reference>
<dbReference type="Gene3D" id="2.130.10.80">
    <property type="entry name" value="Galactose oxidase/kelch, beta-propeller"/>
    <property type="match status" value="1"/>
</dbReference>
<dbReference type="InterPro" id="IPR024982">
    <property type="entry name" value="Rax2-like_C"/>
</dbReference>
<keyword evidence="1" id="KW-0812">Transmembrane</keyword>
<dbReference type="Pfam" id="PF20843">
    <property type="entry name" value="Rax2_3"/>
    <property type="match status" value="1"/>
</dbReference>
<dbReference type="AlphaFoldDB" id="A0AAV9UJC3"/>
<evidence type="ECO:0000256" key="1">
    <source>
        <dbReference type="SAM" id="Phobius"/>
    </source>
</evidence>
<dbReference type="PANTHER" id="PTHR31778">
    <property type="entry name" value="BUD SITE SELECTION PROTEIN RAX2"/>
    <property type="match status" value="1"/>
</dbReference>
<evidence type="ECO:0000259" key="3">
    <source>
        <dbReference type="Pfam" id="PF12768"/>
    </source>
</evidence>
<sequence>MSPRRRKGASASSIISIWTALTSVASAINFTAVSLPNIVTQDYGRMGFVGDFESISLYQYAEQGTQTYFTNSNNAIITQLPNGDLMSVAVANGYIHDMCLFTAKDGSQKIVVGGNFTKLGDKPSRAIAFVDPNTGDSTTMDGLAGTVNALLCDQDSNTVYIGGEFTGGNSTNAISWPGTGDLKELPFQGFDGPVESISKMANGTIVFGGRFTTVGNESLVSNPNGTHKITQQVVNLDSAATTILASGSSTRPGFSDPKNIICSDGTETPGNVFLFQDNAVGTWSAEFAYTFFPTKLRVYNSNFEGRGVKLFRFVSRPNNGIMNLTSVDPLGRRYYCDAWCTLYQTNKSMPYQDFNFINVIPTYAFRLEILDWYGDGAALDGVELFQDDIYAFADNTLNEPSCKNLLGPSASNVTGEWTSRGGPANSDSRYLTGTFTESQLSDASITFKPDIKISGNYQVLVYTPGCLQDGSCAQRGRVNVSGTFAGNETSQPSTVLYQTNQFDKYDMLFQGYVEANGDHTVSISLQPDAGQSGPLTLVASKVRFILLSPDGTAVAPNSTSEAGPSQTTGARLNLNGVFAYDPSANLQSLAQGKNFDILATKLPKNITVNSVAVMDQTVFVVGDIKADGFRNFLAIDGNDLQSVALGGLNGIVRDTFLTGKLLYLAGDFNDTADRSTDGLSHVAAYDLGAKQWSSLGAGLNGAPVKIVAMPINITGNTETAYVFSGAFTKILASDNLPETDVSGVAIWVPSKKQWLERLSDAPFGIRGHLAQRINVPNSPQFFAGSLIFTRRGFTGGVGLVGGSKAPLALNRLGIDITIPTPTQNSNRKRTVDASLGLQLNGVQAGAFYRKGNTTILGGRFSAGNIQNLAFIKNSQVSGVTDNALRGDNVVTSLLLTSNPEQLFIGGSINTTVGGAPVGGMVVYDIGTNSFVSPQPQPLQAAPGNETAVYTITQQPNGRQIYVGGSFTQVAGGFGCEGVCVYDPQTFQYFAPGFGFGGVAYASAWTDSDTLVVGGALRLNGSDVHLAQYKHKTSTWTVFANSSQIPGPVTTIFTPTGEENNIYIGGNANGAPFIFRWDGTKWNNLSAGLRPGSIVQAIEVFEIDGVHAENSLLSQNQILMASGNILLDSTSINSSAAIFDGVSWTPFILTSHNDGSSGSLDAFISESKHTFNEGAGKLAVGLVVLVSLAISLALVFLIVVVGVIAAYIRRRREGYMPAPTRVTPIPSAQDMTERVPPDQLFQGVGFSSRGPPHI</sequence>
<protein>
    <submittedName>
        <fullName evidence="6">Uncharacterized protein</fullName>
    </submittedName>
</protein>
<feature type="chain" id="PRO_5043934070" evidence="2">
    <location>
        <begin position="28"/>
        <end position="1253"/>
    </location>
</feature>
<dbReference type="EMBL" id="JAVHNQ010000008">
    <property type="protein sequence ID" value="KAK6340653.1"/>
    <property type="molecule type" value="Genomic_DNA"/>
</dbReference>
<dbReference type="GO" id="GO:1902929">
    <property type="term" value="C:plasma membrane of growing cell tip"/>
    <property type="evidence" value="ECO:0007669"/>
    <property type="project" value="TreeGrafter"/>
</dbReference>
<dbReference type="InterPro" id="IPR048265">
    <property type="entry name" value="Rax2-like_third"/>
</dbReference>
<keyword evidence="1" id="KW-0472">Membrane</keyword>
<organism evidence="6 7">
    <name type="scientific">Orbilia brochopaga</name>
    <dbReference type="NCBI Taxonomy" id="3140254"/>
    <lineage>
        <taxon>Eukaryota</taxon>
        <taxon>Fungi</taxon>
        <taxon>Dikarya</taxon>
        <taxon>Ascomycota</taxon>
        <taxon>Pezizomycotina</taxon>
        <taxon>Orbiliomycetes</taxon>
        <taxon>Orbiliales</taxon>
        <taxon>Orbiliaceae</taxon>
        <taxon>Orbilia</taxon>
    </lineage>
</organism>
<evidence type="ECO:0000259" key="4">
    <source>
        <dbReference type="Pfam" id="PF20842"/>
    </source>
</evidence>
<dbReference type="PANTHER" id="PTHR31778:SF2">
    <property type="entry name" value="BUD SITE SELECTION PROTEIN RAX2"/>
    <property type="match status" value="1"/>
</dbReference>
<dbReference type="Pfam" id="PF12768">
    <property type="entry name" value="Rax2"/>
    <property type="match status" value="1"/>
</dbReference>
<name>A0AAV9UJC3_9PEZI</name>
<dbReference type="SUPFAM" id="SSF50965">
    <property type="entry name" value="Galactose oxidase, central domain"/>
    <property type="match status" value="2"/>
</dbReference>
<proteinExistence type="predicted"/>
<evidence type="ECO:0000259" key="5">
    <source>
        <dbReference type="Pfam" id="PF20843"/>
    </source>
</evidence>
<gene>
    <name evidence="6" type="ORF">TWF696_008978</name>
</gene>
<dbReference type="InterPro" id="IPR037293">
    <property type="entry name" value="Gal_Oxidase_central_sf"/>
</dbReference>
<feature type="signal peptide" evidence="2">
    <location>
        <begin position="1"/>
        <end position="27"/>
    </location>
</feature>
<feature type="domain" description="Rax2-like third" evidence="5">
    <location>
        <begin position="390"/>
        <end position="546"/>
    </location>
</feature>